<feature type="binding site" evidence="18">
    <location>
        <position position="247"/>
    </location>
    <ligand>
        <name>Ca(2+)</name>
        <dbReference type="ChEBI" id="CHEBI:29108"/>
        <label>3</label>
    </ligand>
</feature>
<dbReference type="PANTHER" id="PTHR24255">
    <property type="entry name" value="COMPLEMENT COMPONENT 1, S SUBCOMPONENT-RELATED"/>
    <property type="match status" value="1"/>
</dbReference>
<feature type="binding site" evidence="18">
    <location>
        <position position="238"/>
    </location>
    <ligand>
        <name>Ca(2+)</name>
        <dbReference type="ChEBI" id="CHEBI:29108"/>
        <label>3</label>
    </ligand>
</feature>
<feature type="disulfide bond" evidence="16">
    <location>
        <begin position="401"/>
        <end position="434"/>
    </location>
</feature>
<evidence type="ECO:0000259" key="23">
    <source>
        <dbReference type="PROSITE" id="PS50923"/>
    </source>
</evidence>
<dbReference type="Pfam" id="PF00084">
    <property type="entry name" value="Sushi"/>
    <property type="match status" value="1"/>
</dbReference>
<dbReference type="PROSITE" id="PS50923">
    <property type="entry name" value="SUSHI"/>
    <property type="match status" value="2"/>
</dbReference>
<evidence type="ECO:0000256" key="17">
    <source>
        <dbReference type="PIRSR" id="PIRSR001155-3"/>
    </source>
</evidence>
<dbReference type="InterPro" id="IPR000436">
    <property type="entry name" value="Sushi_SCR_CCP_dom"/>
</dbReference>
<feature type="active site" description="Charge relay system" evidence="15">
    <location>
        <position position="544"/>
    </location>
</feature>
<dbReference type="Gene3D" id="2.10.70.10">
    <property type="entry name" value="Complement Module, domain 1"/>
    <property type="match status" value="2"/>
</dbReference>
<feature type="disulfide bond" evidence="16">
    <location>
        <begin position="156"/>
        <end position="169"/>
    </location>
</feature>
<dbReference type="InterPro" id="IPR000742">
    <property type="entry name" value="EGF"/>
</dbReference>
<dbReference type="GO" id="GO:0005509">
    <property type="term" value="F:calcium ion binding"/>
    <property type="evidence" value="ECO:0007669"/>
    <property type="project" value="InterPro"/>
</dbReference>
<comment type="caution">
    <text evidence="20">Lacks conserved residue(s) required for the propagation of feature annotation.</text>
</comment>
<name>A0A672G5M1_SALFA</name>
<dbReference type="PIRSF" id="PIRSF001155">
    <property type="entry name" value="C1r_C1s_MASP"/>
    <property type="match status" value="1"/>
</dbReference>
<dbReference type="Ensembl" id="ENSSFAT00005014121.1">
    <property type="protein sequence ID" value="ENSSFAP00005013547.1"/>
    <property type="gene ID" value="ENSSFAG00005007365.1"/>
</dbReference>
<dbReference type="InterPro" id="IPR049883">
    <property type="entry name" value="NOTCH1_EGF-like"/>
</dbReference>
<dbReference type="SMART" id="SM00020">
    <property type="entry name" value="Tryp_SPc"/>
    <property type="match status" value="1"/>
</dbReference>
<dbReference type="InterPro" id="IPR000859">
    <property type="entry name" value="CUB_dom"/>
</dbReference>
<evidence type="ECO:0000256" key="9">
    <source>
        <dbReference type="ARBA" id="ARBA00022825"/>
    </source>
</evidence>
<evidence type="ECO:0000256" key="10">
    <source>
        <dbReference type="ARBA" id="ARBA00022859"/>
    </source>
</evidence>
<dbReference type="Pfam" id="PF00431">
    <property type="entry name" value="CUB"/>
    <property type="match status" value="2"/>
</dbReference>
<dbReference type="InterPro" id="IPR009003">
    <property type="entry name" value="Peptidase_S1_PA"/>
</dbReference>
<keyword evidence="12 16" id="KW-1015">Disulfide bond</keyword>
<dbReference type="PROSITE" id="PS01187">
    <property type="entry name" value="EGF_CA"/>
    <property type="match status" value="1"/>
</dbReference>
<dbReference type="FunFam" id="2.40.10.10:FF:000002">
    <property type="entry name" value="Transmembrane protease serine"/>
    <property type="match status" value="1"/>
</dbReference>
<sequence length="696" mass="76186">MLLGWVESPGYPTGYPPHASFNWSRCAPEGHSLSVKLIHMDIEDSWDCENDAIKVRGHINDQTPSPCRSGEDFILRSLVSVPQVYSNGNLISVLCGKMGFEELQATVNPSLLSAPGGCLSLSFHSDYSNTERHTGFRGFYTIKDFDECEDDPNNQCTQFCHNFVGGYHCTCRHGYHLAKDKHTCTVSCSEDLSGLNQGDVSSPLWPRPYAESANCRYSLSVEAHLQLELHFSDDFDVEQSPDGQCIDALRIETPSGILGPFCGQTPPPSPFLTHSNDVKIHFTSDNFGTNKGFSLRFQTRDKVCPAVVTQHSTVTPQKAQYDRGQTVTVKCEVGYIALTHEIHTLSSQYEATCQSTGSWAPSYSCEPVNCGFPNIPTDGILQLVDSENQQTQYKDQIQFHCTSEYYTLEGDDKYTCTASGEWVSDGGETKMPKCIEVCGQPEKSISSAGRILGGQNANRGEIPWHLLIKNPRGGASLINDRWAVTAAHVVDGADETSLRLFGGLVDGRKSGGSGVSVLKSERIIIHPGYSRHISGDARDNFDNDIALIKFTSRVTFGPNLLPICLPGVNGAVSENEIGTVSGWGMTENLNKSPMLKYAHLGVYPVNTCRDTPTLPPNKAMIFTDNMFCAGAAGADSCKGDSGGPFVLPSLTVGSGPYYLAGIVSWGQQCRRQENKGYYTKVENYVDWIKETIETTN</sequence>
<dbReference type="InterPro" id="IPR024175">
    <property type="entry name" value="Pept_S1A_C1r/C1S/mannan-bd"/>
</dbReference>
<feature type="binding site" evidence="18">
    <location>
        <position position="166"/>
    </location>
    <ligand>
        <name>Ca(2+)</name>
        <dbReference type="ChEBI" id="CHEBI:29108"/>
        <label>2</label>
    </ligand>
</feature>
<feature type="disulfide bond" evidence="16">
    <location>
        <begin position="245"/>
        <end position="262"/>
    </location>
</feature>
<evidence type="ECO:0000256" key="19">
    <source>
        <dbReference type="PROSITE-ProRule" id="PRU00059"/>
    </source>
</evidence>
<keyword evidence="6" id="KW-0732">Signal</keyword>
<feature type="binding site" evidence="18">
    <location>
        <position position="144"/>
    </location>
    <ligand>
        <name>Ca(2+)</name>
        <dbReference type="ChEBI" id="CHEBI:29108"/>
        <label>2</label>
    </ligand>
</feature>
<evidence type="ECO:0000259" key="22">
    <source>
        <dbReference type="PROSITE" id="PS50240"/>
    </source>
</evidence>
<feature type="disulfide bond" evidence="16 19">
    <location>
        <begin position="188"/>
        <end position="215"/>
    </location>
</feature>
<feature type="binding site" evidence="18">
    <location>
        <position position="51"/>
    </location>
    <ligand>
        <name>Ca(2+)</name>
        <dbReference type="ChEBI" id="CHEBI:29108"/>
        <label>1</label>
    </ligand>
</feature>
<feature type="binding site" evidence="18">
    <location>
        <position position="285"/>
    </location>
    <ligand>
        <name>Ca(2+)</name>
        <dbReference type="ChEBI" id="CHEBI:29108"/>
        <label>3</label>
    </ligand>
</feature>
<keyword evidence="4" id="KW-0645">Protease</keyword>
<dbReference type="Gene3D" id="2.60.120.290">
    <property type="entry name" value="Spermadhesin, CUB domain"/>
    <property type="match status" value="2"/>
</dbReference>
<feature type="disulfide bond" evidence="16">
    <location>
        <begin position="171"/>
        <end position="184"/>
    </location>
</feature>
<reference evidence="24" key="2">
    <citation type="submission" date="2025-08" db="UniProtKB">
        <authorList>
            <consortium name="Ensembl"/>
        </authorList>
    </citation>
    <scope>IDENTIFICATION</scope>
</reference>
<dbReference type="SUPFAM" id="SSF57535">
    <property type="entry name" value="Complement control module/SCR domain"/>
    <property type="match status" value="2"/>
</dbReference>
<keyword evidence="11" id="KW-0180">Complement pathway</keyword>
<evidence type="ECO:0000256" key="5">
    <source>
        <dbReference type="ARBA" id="ARBA00022723"/>
    </source>
</evidence>
<dbReference type="InterPro" id="IPR043504">
    <property type="entry name" value="Peptidase_S1_PA_chymotrypsin"/>
</dbReference>
<dbReference type="SMART" id="SM00032">
    <property type="entry name" value="CCP"/>
    <property type="match status" value="2"/>
</dbReference>
<keyword evidence="5 18" id="KW-0479">Metal-binding</keyword>
<evidence type="ECO:0000256" key="2">
    <source>
        <dbReference type="ARBA" id="ARBA00022588"/>
    </source>
</evidence>
<feature type="disulfide bond" evidence="16">
    <location>
        <begin position="637"/>
        <end position="669"/>
    </location>
</feature>
<keyword evidence="1" id="KW-0245">EGF-like domain</keyword>
<dbReference type="InterPro" id="IPR001314">
    <property type="entry name" value="Peptidase_S1A"/>
</dbReference>
<feature type="active site" description="Charge relay system" evidence="15">
    <location>
        <position position="488"/>
    </location>
</feature>
<dbReference type="Proteomes" id="UP000472267">
    <property type="component" value="Chromosome 11"/>
</dbReference>
<keyword evidence="18" id="KW-0106">Calcium</keyword>
<evidence type="ECO:0000256" key="18">
    <source>
        <dbReference type="PIRSR" id="PIRSR001155-4"/>
    </source>
</evidence>
<feature type="binding site" evidence="18">
    <location>
        <position position="128"/>
    </location>
    <ligand>
        <name>Ca(2+)</name>
        <dbReference type="ChEBI" id="CHEBI:29108"/>
        <label>1</label>
    </ligand>
</feature>
<evidence type="ECO:0000256" key="6">
    <source>
        <dbReference type="ARBA" id="ARBA00022729"/>
    </source>
</evidence>
<keyword evidence="7" id="KW-0677">Repeat</keyword>
<feature type="active site" description="Charge relay system" evidence="15">
    <location>
        <position position="641"/>
    </location>
</feature>
<dbReference type="Pfam" id="PF07645">
    <property type="entry name" value="EGF_CA"/>
    <property type="match status" value="1"/>
</dbReference>
<keyword evidence="25" id="KW-1185">Reference proteome</keyword>
<evidence type="ECO:0000256" key="4">
    <source>
        <dbReference type="ARBA" id="ARBA00022670"/>
    </source>
</evidence>
<feature type="disulfide bond" evidence="16">
    <location>
        <begin position="370"/>
        <end position="416"/>
    </location>
</feature>
<evidence type="ECO:0000313" key="24">
    <source>
        <dbReference type="Ensembl" id="ENSSFAP00005013547.1"/>
    </source>
</evidence>
<evidence type="ECO:0000256" key="8">
    <source>
        <dbReference type="ARBA" id="ARBA00022801"/>
    </source>
</evidence>
<evidence type="ECO:0000256" key="15">
    <source>
        <dbReference type="PIRSR" id="PIRSR001155-1"/>
    </source>
</evidence>
<dbReference type="CDD" id="cd00190">
    <property type="entry name" value="Tryp_SPc"/>
    <property type="match status" value="1"/>
</dbReference>
<evidence type="ECO:0000259" key="21">
    <source>
        <dbReference type="PROSITE" id="PS01180"/>
    </source>
</evidence>
<keyword evidence="10" id="KW-0391">Immunity</keyword>
<dbReference type="PRINTS" id="PR00722">
    <property type="entry name" value="CHYMOTRYPSIN"/>
</dbReference>
<keyword evidence="2" id="KW-0399">Innate immunity</keyword>
<reference evidence="24" key="3">
    <citation type="submission" date="2025-09" db="UniProtKB">
        <authorList>
            <consortium name="Ensembl"/>
        </authorList>
    </citation>
    <scope>IDENTIFICATION</scope>
</reference>
<dbReference type="InterPro" id="IPR001254">
    <property type="entry name" value="Trypsin_dom"/>
</dbReference>
<gene>
    <name evidence="24" type="primary">LOC115396979</name>
</gene>
<reference evidence="24" key="1">
    <citation type="submission" date="2019-06" db="EMBL/GenBank/DDBJ databases">
        <authorList>
            <consortium name="Wellcome Sanger Institute Data Sharing"/>
        </authorList>
    </citation>
    <scope>NUCLEOTIDE SEQUENCE [LARGE SCALE GENOMIC DNA]</scope>
</reference>
<dbReference type="CDD" id="cd00041">
    <property type="entry name" value="CUB"/>
    <property type="match status" value="2"/>
</dbReference>
<keyword evidence="17" id="KW-0597">Phosphoprotein</keyword>
<evidence type="ECO:0000256" key="7">
    <source>
        <dbReference type="ARBA" id="ARBA00022737"/>
    </source>
</evidence>
<dbReference type="SUPFAM" id="SSF57196">
    <property type="entry name" value="EGF/Laminin"/>
    <property type="match status" value="1"/>
</dbReference>
<feature type="binding site" evidence="18">
    <location>
        <position position="162"/>
    </location>
    <ligand>
        <name>Ca(2+)</name>
        <dbReference type="ChEBI" id="CHEBI:29108"/>
        <label>2</label>
    </ligand>
</feature>
<dbReference type="InterPro" id="IPR001881">
    <property type="entry name" value="EGF-like_Ca-bd_dom"/>
</dbReference>
<feature type="modified residue" description="(3R)-3-hydroxyasparagine" evidence="17">
    <location>
        <position position="162"/>
    </location>
</feature>
<proteinExistence type="inferred from homology"/>
<keyword evidence="13 17" id="KW-0379">Hydroxylation</keyword>
<dbReference type="InterPro" id="IPR035914">
    <property type="entry name" value="Sperma_CUB_dom_sf"/>
</dbReference>
<evidence type="ECO:0000256" key="16">
    <source>
        <dbReference type="PIRSR" id="PIRSR001155-2"/>
    </source>
</evidence>
<evidence type="ECO:0000256" key="3">
    <source>
        <dbReference type="ARBA" id="ARBA00022659"/>
    </source>
</evidence>
<feature type="binding site" evidence="18">
    <location>
        <position position="147"/>
    </location>
    <ligand>
        <name>Ca(2+)</name>
        <dbReference type="ChEBI" id="CHEBI:29108"/>
        <label>2</label>
    </ligand>
</feature>
<feature type="disulfide bond" evidence="16">
    <location>
        <begin position="148"/>
        <end position="160"/>
    </location>
</feature>
<dbReference type="GO" id="GO:0004252">
    <property type="term" value="F:serine-type endopeptidase activity"/>
    <property type="evidence" value="ECO:0007669"/>
    <property type="project" value="InterPro"/>
</dbReference>
<dbReference type="InterPro" id="IPR033116">
    <property type="entry name" value="TRYPSIN_SER"/>
</dbReference>
<dbReference type="SMART" id="SM00042">
    <property type="entry name" value="CUB"/>
    <property type="match status" value="2"/>
</dbReference>
<keyword evidence="8" id="KW-0378">Hydrolase</keyword>
<dbReference type="InterPro" id="IPR018097">
    <property type="entry name" value="EGF_Ca-bd_CS"/>
</dbReference>
<dbReference type="Pfam" id="PF00089">
    <property type="entry name" value="Trypsin"/>
    <property type="match status" value="1"/>
</dbReference>
<keyword evidence="3 20" id="KW-0768">Sushi</keyword>
<dbReference type="CDD" id="cd00033">
    <property type="entry name" value="CCP"/>
    <property type="match status" value="2"/>
</dbReference>
<feature type="disulfide bond" description="Interchain (between heavy and light chains)" evidence="16">
    <location>
        <begin position="438"/>
        <end position="564"/>
    </location>
</feature>
<evidence type="ECO:0000313" key="25">
    <source>
        <dbReference type="Proteomes" id="UP000472267"/>
    </source>
</evidence>
<dbReference type="PROSITE" id="PS50240">
    <property type="entry name" value="TRYPSIN_DOM"/>
    <property type="match status" value="1"/>
</dbReference>
<dbReference type="InterPro" id="IPR000152">
    <property type="entry name" value="EGF-type_Asp/Asn_hydroxyl_site"/>
</dbReference>
<feature type="disulfide bond" evidence="16">
    <location>
        <begin position="304"/>
        <end position="353"/>
    </location>
</feature>
<dbReference type="GO" id="GO:0006958">
    <property type="term" value="P:complement activation, classical pathway"/>
    <property type="evidence" value="ECO:0007669"/>
    <property type="project" value="UniProtKB-KW"/>
</dbReference>
<feature type="modified residue" description="Phosphoserine; by CK2" evidence="17">
    <location>
        <position position="201"/>
    </location>
</feature>
<accession>A0A672G5M1</accession>
<dbReference type="AlphaFoldDB" id="A0A672G5M1"/>
<dbReference type="CDD" id="cd00054">
    <property type="entry name" value="EGF_CA"/>
    <property type="match status" value="1"/>
</dbReference>
<dbReference type="PROSITE" id="PS00135">
    <property type="entry name" value="TRYPSIN_SER"/>
    <property type="match status" value="1"/>
</dbReference>
<feature type="binding site" evidence="18">
    <location>
        <position position="126"/>
    </location>
    <ligand>
        <name>Ca(2+)</name>
        <dbReference type="ChEBI" id="CHEBI:29108"/>
        <label>1</label>
    </ligand>
</feature>
<comment type="PTM">
    <text evidence="17">The iron and 2-oxoglutarate dependent 3-hydroxylation of aspartate and asparagine is (R) stereospecific within EGF domains.</text>
</comment>
<dbReference type="InParanoid" id="A0A672G5M1"/>
<dbReference type="FunFam" id="2.10.70.10:FF:000016">
    <property type="entry name" value="Mannan-binding lectin serine protease 1"/>
    <property type="match status" value="1"/>
</dbReference>
<dbReference type="SMART" id="SM00179">
    <property type="entry name" value="EGF_CA"/>
    <property type="match status" value="1"/>
</dbReference>
<dbReference type="GO" id="GO:0072562">
    <property type="term" value="C:blood microparticle"/>
    <property type="evidence" value="ECO:0007669"/>
    <property type="project" value="TreeGrafter"/>
</dbReference>
<dbReference type="PROSITE" id="PS01186">
    <property type="entry name" value="EGF_2"/>
    <property type="match status" value="1"/>
</dbReference>
<feature type="disulfide bond" evidence="16">
    <location>
        <begin position="331"/>
        <end position="365"/>
    </location>
</feature>
<evidence type="ECO:0000256" key="13">
    <source>
        <dbReference type="ARBA" id="ARBA00023278"/>
    </source>
</evidence>
<dbReference type="Gene3D" id="2.10.25.10">
    <property type="entry name" value="Laminin"/>
    <property type="match status" value="1"/>
</dbReference>
<feature type="disulfide bond" evidence="16">
    <location>
        <begin position="608"/>
        <end position="628"/>
    </location>
</feature>
<organism evidence="24 25">
    <name type="scientific">Salarias fasciatus</name>
    <name type="common">Jewelled blenny</name>
    <name type="synonym">Blennius fasciatus</name>
    <dbReference type="NCBI Taxonomy" id="181472"/>
    <lineage>
        <taxon>Eukaryota</taxon>
        <taxon>Metazoa</taxon>
        <taxon>Chordata</taxon>
        <taxon>Craniata</taxon>
        <taxon>Vertebrata</taxon>
        <taxon>Euteleostomi</taxon>
        <taxon>Actinopterygii</taxon>
        <taxon>Neopterygii</taxon>
        <taxon>Teleostei</taxon>
        <taxon>Neoteleostei</taxon>
        <taxon>Acanthomorphata</taxon>
        <taxon>Ovalentaria</taxon>
        <taxon>Blenniimorphae</taxon>
        <taxon>Blenniiformes</taxon>
        <taxon>Blennioidei</taxon>
        <taxon>Blenniidae</taxon>
        <taxon>Salariinae</taxon>
        <taxon>Salarias</taxon>
    </lineage>
</organism>
<feature type="domain" description="Sushi" evidence="23">
    <location>
        <begin position="302"/>
        <end position="367"/>
    </location>
</feature>
<dbReference type="SMART" id="SM00181">
    <property type="entry name" value="EGF"/>
    <property type="match status" value="1"/>
</dbReference>
<evidence type="ECO:0000256" key="14">
    <source>
        <dbReference type="ARBA" id="ARBA00024195"/>
    </source>
</evidence>
<dbReference type="FunFam" id="2.10.25.10:FF:000059">
    <property type="entry name" value="Mannan-binding lectin serine protease 1"/>
    <property type="match status" value="1"/>
</dbReference>
<evidence type="ECO:0000256" key="12">
    <source>
        <dbReference type="ARBA" id="ARBA00023157"/>
    </source>
</evidence>
<feature type="domain" description="Peptidase S1" evidence="22">
    <location>
        <begin position="451"/>
        <end position="693"/>
    </location>
</feature>
<feature type="domain" description="CUB" evidence="21">
    <location>
        <begin position="1"/>
        <end position="143"/>
    </location>
</feature>
<dbReference type="GO" id="GO:0045087">
    <property type="term" value="P:innate immune response"/>
    <property type="evidence" value="ECO:0007669"/>
    <property type="project" value="UniProtKB-KW"/>
</dbReference>
<dbReference type="SUPFAM" id="SSF49854">
    <property type="entry name" value="Spermadhesin, CUB domain"/>
    <property type="match status" value="2"/>
</dbReference>
<dbReference type="GO" id="GO:0031638">
    <property type="term" value="P:zymogen activation"/>
    <property type="evidence" value="ECO:0007669"/>
    <property type="project" value="TreeGrafter"/>
</dbReference>
<dbReference type="Gene3D" id="2.40.10.10">
    <property type="entry name" value="Trypsin-like serine proteases"/>
    <property type="match status" value="1"/>
</dbReference>
<feature type="disulfide bond" evidence="16">
    <location>
        <begin position="48"/>
        <end position="95"/>
    </location>
</feature>
<dbReference type="PANTHER" id="PTHR24255:SF29">
    <property type="entry name" value="COMPLEMENT COMPONENT 1, S SUBCOMPONENT"/>
    <property type="match status" value="1"/>
</dbReference>
<dbReference type="PROSITE" id="PS01180">
    <property type="entry name" value="CUB"/>
    <property type="match status" value="2"/>
</dbReference>
<dbReference type="InterPro" id="IPR035976">
    <property type="entry name" value="Sushi/SCR/CCP_sf"/>
</dbReference>
<feature type="binding site" evidence="18">
    <location>
        <position position="43"/>
    </location>
    <ligand>
        <name>Ca(2+)</name>
        <dbReference type="ChEBI" id="CHEBI:29108"/>
        <label>1</label>
    </ligand>
</feature>
<keyword evidence="9" id="KW-0720">Serine protease</keyword>
<feature type="domain" description="Sushi" evidence="23">
    <location>
        <begin position="368"/>
        <end position="436"/>
    </location>
</feature>
<evidence type="ECO:0000256" key="11">
    <source>
        <dbReference type="ARBA" id="ARBA00022875"/>
    </source>
</evidence>
<evidence type="ECO:0000256" key="1">
    <source>
        <dbReference type="ARBA" id="ARBA00022536"/>
    </source>
</evidence>
<dbReference type="OMA" id="DFADAPC"/>
<protein>
    <submittedName>
        <fullName evidence="24">Calcium-dependent serine proteinase-like</fullName>
    </submittedName>
</protein>
<dbReference type="SUPFAM" id="SSF50494">
    <property type="entry name" value="Trypsin-like serine proteases"/>
    <property type="match status" value="1"/>
</dbReference>
<evidence type="ECO:0000256" key="20">
    <source>
        <dbReference type="PROSITE-ProRule" id="PRU00302"/>
    </source>
</evidence>
<feature type="domain" description="CUB" evidence="21">
    <location>
        <begin position="188"/>
        <end position="300"/>
    </location>
</feature>
<comment type="similarity">
    <text evidence="14">Belongs to the peptidase S1 family. CLIP subfamily.</text>
</comment>
<dbReference type="PROSITE" id="PS00010">
    <property type="entry name" value="ASX_HYDROXYL"/>
    <property type="match status" value="1"/>
</dbReference>